<proteinExistence type="predicted"/>
<protein>
    <submittedName>
        <fullName evidence="1">10835_t:CDS:1</fullName>
    </submittedName>
</protein>
<dbReference type="Proteomes" id="UP000789706">
    <property type="component" value="Unassembled WGS sequence"/>
</dbReference>
<reference evidence="1" key="1">
    <citation type="submission" date="2021-06" db="EMBL/GenBank/DDBJ databases">
        <authorList>
            <person name="Kallberg Y."/>
            <person name="Tangrot J."/>
            <person name="Rosling A."/>
        </authorList>
    </citation>
    <scope>NUCLEOTIDE SEQUENCE</scope>
    <source>
        <strain evidence="1">AZ414A</strain>
    </source>
</reference>
<evidence type="ECO:0000313" key="1">
    <source>
        <dbReference type="EMBL" id="CAG8546129.1"/>
    </source>
</evidence>
<dbReference type="AlphaFoldDB" id="A0A9N9AV43"/>
<accession>A0A9N9AV43</accession>
<sequence>MIVIPFQKNIQKNSAAFNMCKMERRASLFLTQSITTQLNE</sequence>
<dbReference type="EMBL" id="CAJVPK010000751">
    <property type="protein sequence ID" value="CAG8546129.1"/>
    <property type="molecule type" value="Genomic_DNA"/>
</dbReference>
<keyword evidence="2" id="KW-1185">Reference proteome</keyword>
<comment type="caution">
    <text evidence="1">The sequence shown here is derived from an EMBL/GenBank/DDBJ whole genome shotgun (WGS) entry which is preliminary data.</text>
</comment>
<organism evidence="1 2">
    <name type="scientific">Diversispora eburnea</name>
    <dbReference type="NCBI Taxonomy" id="1213867"/>
    <lineage>
        <taxon>Eukaryota</taxon>
        <taxon>Fungi</taxon>
        <taxon>Fungi incertae sedis</taxon>
        <taxon>Mucoromycota</taxon>
        <taxon>Glomeromycotina</taxon>
        <taxon>Glomeromycetes</taxon>
        <taxon>Diversisporales</taxon>
        <taxon>Diversisporaceae</taxon>
        <taxon>Diversispora</taxon>
    </lineage>
</organism>
<name>A0A9N9AV43_9GLOM</name>
<evidence type="ECO:0000313" key="2">
    <source>
        <dbReference type="Proteomes" id="UP000789706"/>
    </source>
</evidence>
<gene>
    <name evidence="1" type="ORF">DEBURN_LOCUS6863</name>
</gene>